<accession>A0A8S5Q6H7</accession>
<reference evidence="1" key="1">
    <citation type="journal article" date="2021" name="Proc. Natl. Acad. Sci. U.S.A.">
        <title>A Catalog of Tens of Thousands of Viruses from Human Metagenomes Reveals Hidden Associations with Chronic Diseases.</title>
        <authorList>
            <person name="Tisza M.J."/>
            <person name="Buck C.B."/>
        </authorList>
    </citation>
    <scope>NUCLEOTIDE SEQUENCE</scope>
    <source>
        <strain evidence="1">Ctf8W5</strain>
    </source>
</reference>
<proteinExistence type="predicted"/>
<dbReference type="EMBL" id="BK015597">
    <property type="protein sequence ID" value="DAE14974.1"/>
    <property type="molecule type" value="Genomic_DNA"/>
</dbReference>
<sequence>MPSARGNTAAGIRKRLIKTNGKKISSYIRRVK</sequence>
<organism evidence="1">
    <name type="scientific">Siphoviridae sp. ctf8W5</name>
    <dbReference type="NCBI Taxonomy" id="2825595"/>
    <lineage>
        <taxon>Viruses</taxon>
        <taxon>Duplodnaviria</taxon>
        <taxon>Heunggongvirae</taxon>
        <taxon>Uroviricota</taxon>
        <taxon>Caudoviricetes</taxon>
    </lineage>
</organism>
<evidence type="ECO:0000313" key="1">
    <source>
        <dbReference type="EMBL" id="DAE14974.1"/>
    </source>
</evidence>
<name>A0A8S5Q6H7_9CAUD</name>
<protein>
    <submittedName>
        <fullName evidence="1">Uncharacterized protein</fullName>
    </submittedName>
</protein>